<keyword evidence="3" id="KW-0479">Metal-binding</keyword>
<dbReference type="PANTHER" id="PTHR12887">
    <property type="entry name" value="NANOS PROTEIN"/>
    <property type="match status" value="1"/>
</dbReference>
<dbReference type="GO" id="GO:0008270">
    <property type="term" value="F:zinc ion binding"/>
    <property type="evidence" value="ECO:0007669"/>
    <property type="project" value="UniProtKB-KW"/>
</dbReference>
<proteinExistence type="inferred from homology"/>
<evidence type="ECO:0000256" key="7">
    <source>
        <dbReference type="ARBA" id="ARBA00022884"/>
    </source>
</evidence>
<evidence type="ECO:0000256" key="4">
    <source>
        <dbReference type="ARBA" id="ARBA00022771"/>
    </source>
</evidence>
<feature type="non-terminal residue" evidence="11">
    <location>
        <position position="1"/>
    </location>
</feature>
<sequence length="267" mass="29579">YRMDAAAFASSRSNLVQRRPAKIVISDVQMAEHPRQYRRAQSGDSPTKVHLSYIPPGYRTPPYTSSSSSGGSSPTSVSPSKNDQTRFKFGSRHTASSQQGPNAVYMNNGASVQLLSLKTHRHEPPKQLLSLASHQQSNYAPSESGYSQSSSTTYCCSVYGACQHNQTTHDSKKQMLNLRPYTNSEASMQEVCAFCYQFAVHYANARGQTPLPRVADRGYWRGHVMNEGERIVCPRLLRRVCALCGATGQNAHLNNYCTVAKMHTTSY</sequence>
<dbReference type="GO" id="GO:0005737">
    <property type="term" value="C:cytoplasm"/>
    <property type="evidence" value="ECO:0007669"/>
    <property type="project" value="UniProtKB-SubCell"/>
</dbReference>
<evidence type="ECO:0000256" key="1">
    <source>
        <dbReference type="ARBA" id="ARBA00004496"/>
    </source>
</evidence>
<accession>A0AAV5W1C1</accession>
<evidence type="ECO:0000256" key="3">
    <source>
        <dbReference type="ARBA" id="ARBA00022723"/>
    </source>
</evidence>
<protein>
    <recommendedName>
        <fullName evidence="10">Nanos-type domain-containing protein</fullName>
    </recommendedName>
</protein>
<keyword evidence="7 8" id="KW-0694">RNA-binding</keyword>
<feature type="region of interest" description="Disordered" evidence="9">
    <location>
        <begin position="33"/>
        <end position="104"/>
    </location>
</feature>
<evidence type="ECO:0000313" key="12">
    <source>
        <dbReference type="Proteomes" id="UP001432322"/>
    </source>
</evidence>
<keyword evidence="5" id="KW-0862">Zinc</keyword>
<dbReference type="GO" id="GO:0006417">
    <property type="term" value="P:regulation of translation"/>
    <property type="evidence" value="ECO:0007669"/>
    <property type="project" value="UniProtKB-UniRule"/>
</dbReference>
<dbReference type="Gene3D" id="4.10.60.30">
    <property type="entry name" value="Nanos, RNA-binding domain"/>
    <property type="match status" value="1"/>
</dbReference>
<keyword evidence="12" id="KW-1185">Reference proteome</keyword>
<dbReference type="InterPro" id="IPR038129">
    <property type="entry name" value="Nanos_sf"/>
</dbReference>
<dbReference type="Pfam" id="PF05741">
    <property type="entry name" value="zf-nanos"/>
    <property type="match status" value="1"/>
</dbReference>
<feature type="compositionally biased region" description="Low complexity" evidence="9">
    <location>
        <begin position="55"/>
        <end position="80"/>
    </location>
</feature>
<dbReference type="AlphaFoldDB" id="A0AAV5W1C1"/>
<comment type="subcellular location">
    <subcellularLocation>
        <location evidence="1">Cytoplasm</location>
    </subcellularLocation>
</comment>
<keyword evidence="2" id="KW-0963">Cytoplasm</keyword>
<dbReference type="EMBL" id="BTSY01000004">
    <property type="protein sequence ID" value="GMT24105.1"/>
    <property type="molecule type" value="Genomic_DNA"/>
</dbReference>
<name>A0AAV5W1C1_9BILA</name>
<dbReference type="GO" id="GO:0003723">
    <property type="term" value="F:RNA binding"/>
    <property type="evidence" value="ECO:0007669"/>
    <property type="project" value="UniProtKB-UniRule"/>
</dbReference>
<evidence type="ECO:0000256" key="5">
    <source>
        <dbReference type="ARBA" id="ARBA00022833"/>
    </source>
</evidence>
<keyword evidence="6 8" id="KW-0810">Translation regulation</keyword>
<organism evidence="11 12">
    <name type="scientific">Pristionchus fissidentatus</name>
    <dbReference type="NCBI Taxonomy" id="1538716"/>
    <lineage>
        <taxon>Eukaryota</taxon>
        <taxon>Metazoa</taxon>
        <taxon>Ecdysozoa</taxon>
        <taxon>Nematoda</taxon>
        <taxon>Chromadorea</taxon>
        <taxon>Rhabditida</taxon>
        <taxon>Rhabditina</taxon>
        <taxon>Diplogasteromorpha</taxon>
        <taxon>Diplogasteroidea</taxon>
        <taxon>Neodiplogasteridae</taxon>
        <taxon>Pristionchus</taxon>
    </lineage>
</organism>
<evidence type="ECO:0000256" key="9">
    <source>
        <dbReference type="SAM" id="MobiDB-lite"/>
    </source>
</evidence>
<reference evidence="11" key="1">
    <citation type="submission" date="2023-10" db="EMBL/GenBank/DDBJ databases">
        <title>Genome assembly of Pristionchus species.</title>
        <authorList>
            <person name="Yoshida K."/>
            <person name="Sommer R.J."/>
        </authorList>
    </citation>
    <scope>NUCLEOTIDE SEQUENCE</scope>
    <source>
        <strain evidence="11">RS5133</strain>
    </source>
</reference>
<dbReference type="PROSITE" id="PS51522">
    <property type="entry name" value="ZF_NANOS"/>
    <property type="match status" value="1"/>
</dbReference>
<gene>
    <name evidence="11" type="ORF">PFISCL1PPCAC_15402</name>
</gene>
<evidence type="ECO:0000256" key="8">
    <source>
        <dbReference type="PROSITE-ProRule" id="PRU00855"/>
    </source>
</evidence>
<keyword evidence="4 8" id="KW-0863">Zinc-finger</keyword>
<evidence type="ECO:0000256" key="2">
    <source>
        <dbReference type="ARBA" id="ARBA00022490"/>
    </source>
</evidence>
<comment type="similarity">
    <text evidence="8">Belongs to the nanos family.</text>
</comment>
<dbReference type="Proteomes" id="UP001432322">
    <property type="component" value="Unassembled WGS sequence"/>
</dbReference>
<dbReference type="InterPro" id="IPR024161">
    <property type="entry name" value="Znf_nanos-typ"/>
</dbReference>
<dbReference type="InterPro" id="IPR008705">
    <property type="entry name" value="Nanos/Xcar2"/>
</dbReference>
<evidence type="ECO:0000259" key="10">
    <source>
        <dbReference type="PROSITE" id="PS51522"/>
    </source>
</evidence>
<evidence type="ECO:0000313" key="11">
    <source>
        <dbReference type="EMBL" id="GMT24105.1"/>
    </source>
</evidence>
<feature type="domain" description="Nanos-type" evidence="10">
    <location>
        <begin position="191"/>
        <end position="259"/>
    </location>
</feature>
<comment type="caution">
    <text evidence="11">The sequence shown here is derived from an EMBL/GenBank/DDBJ whole genome shotgun (WGS) entry which is preliminary data.</text>
</comment>
<evidence type="ECO:0000256" key="6">
    <source>
        <dbReference type="ARBA" id="ARBA00022845"/>
    </source>
</evidence>